<evidence type="ECO:0000256" key="3">
    <source>
        <dbReference type="ARBA" id="ARBA00012663"/>
    </source>
</evidence>
<dbReference type="InterPro" id="IPR017853">
    <property type="entry name" value="GH"/>
</dbReference>
<dbReference type="PANTHER" id="PTHR30480">
    <property type="entry name" value="BETA-HEXOSAMINIDASE-RELATED"/>
    <property type="match status" value="1"/>
</dbReference>
<name>A0A4R7FKM2_9MICO</name>
<dbReference type="EMBL" id="SOAM01000002">
    <property type="protein sequence ID" value="TDS76906.1"/>
    <property type="molecule type" value="Genomic_DNA"/>
</dbReference>
<dbReference type="GO" id="GO:0004563">
    <property type="term" value="F:beta-N-acetylhexosaminidase activity"/>
    <property type="evidence" value="ECO:0007669"/>
    <property type="project" value="UniProtKB-EC"/>
</dbReference>
<evidence type="ECO:0000256" key="1">
    <source>
        <dbReference type="ARBA" id="ARBA00001231"/>
    </source>
</evidence>
<keyword evidence="4" id="KW-0378">Hydrolase</keyword>
<reference evidence="8 9" key="1">
    <citation type="submission" date="2019-03" db="EMBL/GenBank/DDBJ databases">
        <title>Genomic Encyclopedia of Archaeal and Bacterial Type Strains, Phase II (KMG-II): from individual species to whole genera.</title>
        <authorList>
            <person name="Goeker M."/>
        </authorList>
    </citation>
    <scope>NUCLEOTIDE SEQUENCE [LARGE SCALE GENOMIC DNA]</scope>
    <source>
        <strain evidence="8 9">DSM 24782</strain>
    </source>
</reference>
<dbReference type="Pfam" id="PF00933">
    <property type="entry name" value="Glyco_hydro_3"/>
    <property type="match status" value="1"/>
</dbReference>
<comment type="catalytic activity">
    <reaction evidence="1">
        <text>Hydrolysis of terminal non-reducing N-acetyl-D-hexosamine residues in N-acetyl-beta-D-hexosaminides.</text>
        <dbReference type="EC" id="3.2.1.52"/>
    </reaction>
</comment>
<dbReference type="GO" id="GO:0009254">
    <property type="term" value="P:peptidoglycan turnover"/>
    <property type="evidence" value="ECO:0007669"/>
    <property type="project" value="TreeGrafter"/>
</dbReference>
<keyword evidence="9" id="KW-1185">Reference proteome</keyword>
<feature type="domain" description="Glycoside hydrolase family 3 N-terminal" evidence="7">
    <location>
        <begin position="64"/>
        <end position="360"/>
    </location>
</feature>
<keyword evidence="5" id="KW-0326">Glycosidase</keyword>
<dbReference type="InterPro" id="IPR001764">
    <property type="entry name" value="Glyco_hydro_3_N"/>
</dbReference>
<dbReference type="Gene3D" id="3.20.20.300">
    <property type="entry name" value="Glycoside hydrolase, family 3, N-terminal domain"/>
    <property type="match status" value="1"/>
</dbReference>
<dbReference type="SUPFAM" id="SSF51445">
    <property type="entry name" value="(Trans)glycosidases"/>
    <property type="match status" value="1"/>
</dbReference>
<gene>
    <name evidence="8" type="ORF">CLV52_1845</name>
</gene>
<evidence type="ECO:0000256" key="2">
    <source>
        <dbReference type="ARBA" id="ARBA00005336"/>
    </source>
</evidence>
<dbReference type="InterPro" id="IPR050226">
    <property type="entry name" value="NagZ_Beta-hexosaminidase"/>
</dbReference>
<dbReference type="InterPro" id="IPR006311">
    <property type="entry name" value="TAT_signal"/>
</dbReference>
<dbReference type="PANTHER" id="PTHR30480:SF13">
    <property type="entry name" value="BETA-HEXOSAMINIDASE"/>
    <property type="match status" value="1"/>
</dbReference>
<comment type="caution">
    <text evidence="8">The sequence shown here is derived from an EMBL/GenBank/DDBJ whole genome shotgun (WGS) entry which is preliminary data.</text>
</comment>
<evidence type="ECO:0000256" key="4">
    <source>
        <dbReference type="ARBA" id="ARBA00022801"/>
    </source>
</evidence>
<feature type="signal peptide" evidence="6">
    <location>
        <begin position="1"/>
        <end position="37"/>
    </location>
</feature>
<dbReference type="Proteomes" id="UP000295344">
    <property type="component" value="Unassembled WGS sequence"/>
</dbReference>
<dbReference type="RefSeq" id="WP_162850785.1">
    <property type="nucleotide sequence ID" value="NZ_BAAARP010000002.1"/>
</dbReference>
<proteinExistence type="inferred from homology"/>
<evidence type="ECO:0000256" key="5">
    <source>
        <dbReference type="ARBA" id="ARBA00023295"/>
    </source>
</evidence>
<keyword evidence="6" id="KW-0732">Signal</keyword>
<dbReference type="PROSITE" id="PS00775">
    <property type="entry name" value="GLYCOSYL_HYDROL_F3"/>
    <property type="match status" value="1"/>
</dbReference>
<dbReference type="PROSITE" id="PS51318">
    <property type="entry name" value="TAT"/>
    <property type="match status" value="1"/>
</dbReference>
<dbReference type="AlphaFoldDB" id="A0A4R7FKM2"/>
<comment type="similarity">
    <text evidence="2">Belongs to the glycosyl hydrolase 3 family.</text>
</comment>
<protein>
    <recommendedName>
        <fullName evidence="3">beta-N-acetylhexosaminidase</fullName>
        <ecNumber evidence="3">3.2.1.52</ecNumber>
    </recommendedName>
</protein>
<evidence type="ECO:0000313" key="9">
    <source>
        <dbReference type="Proteomes" id="UP000295344"/>
    </source>
</evidence>
<dbReference type="GO" id="GO:0005975">
    <property type="term" value="P:carbohydrate metabolic process"/>
    <property type="evidence" value="ECO:0007669"/>
    <property type="project" value="InterPro"/>
</dbReference>
<evidence type="ECO:0000256" key="6">
    <source>
        <dbReference type="SAM" id="SignalP"/>
    </source>
</evidence>
<evidence type="ECO:0000313" key="8">
    <source>
        <dbReference type="EMBL" id="TDS76906.1"/>
    </source>
</evidence>
<feature type="chain" id="PRO_5020466215" description="beta-N-acetylhexosaminidase" evidence="6">
    <location>
        <begin position="38"/>
        <end position="392"/>
    </location>
</feature>
<organism evidence="8 9">
    <name type="scientific">Amnibacterium kyonggiense</name>
    <dbReference type="NCBI Taxonomy" id="595671"/>
    <lineage>
        <taxon>Bacteria</taxon>
        <taxon>Bacillati</taxon>
        <taxon>Actinomycetota</taxon>
        <taxon>Actinomycetes</taxon>
        <taxon>Micrococcales</taxon>
        <taxon>Microbacteriaceae</taxon>
        <taxon>Amnibacterium</taxon>
    </lineage>
</organism>
<sequence>MLRRSARSPLRRRTAIATGAAALLLATVGATAIPAVAAPVRPTTSTRTTTSLAQRRFDAMTPAERVGQLLMIGCPSTSVSASCLQIIRAQHVGSVILDGNSTLSIAATHRITAGLQHAAPRGTQLLIATDQEGGEVRRLRGPGFTDYSTALVQGTWSTPVLQHWATTWGSQLRRAGVGLDLAPVLDTVRKGDTHNPPIGAFDREYGHTPSVVATKGVAVLRGLVAGGVSTAVKHFPGLGRVTGNTDTTAHVTDRTTTAHDADLQPFRAAIRAKTAFVMMSSATYTRIDAQHPAAFSRTVVTGLLRTKLGFPGVIVSDDLGQAVQVASVPVGQRAVRFIGAGGDLVLTVVPSQAKAMESAVLARMRTSPSFTKQVDAAALLVLQQKERQGLLR</sequence>
<dbReference type="InterPro" id="IPR036962">
    <property type="entry name" value="Glyco_hydro_3_N_sf"/>
</dbReference>
<dbReference type="InterPro" id="IPR019800">
    <property type="entry name" value="Glyco_hydro_3_AS"/>
</dbReference>
<dbReference type="EC" id="3.2.1.52" evidence="3"/>
<accession>A0A4R7FKM2</accession>
<evidence type="ECO:0000259" key="7">
    <source>
        <dbReference type="Pfam" id="PF00933"/>
    </source>
</evidence>